<protein>
    <submittedName>
        <fullName evidence="1">Uncharacterized protein</fullName>
    </submittedName>
</protein>
<evidence type="ECO:0000313" key="2">
    <source>
        <dbReference type="Proteomes" id="UP000191160"/>
    </source>
</evidence>
<keyword evidence="2" id="KW-1185">Reference proteome</keyword>
<sequence>MSISNELWLSRKTKILGYNLIKQLNVGMGFGLAGYLHVNHCYNNHEAVLVWLEHFLTENPEIDNFNSIKTEFLKYFPESSYVIA</sequence>
<evidence type="ECO:0000313" key="1">
    <source>
        <dbReference type="EMBL" id="OOV79662.1"/>
    </source>
</evidence>
<name>A0A1T1GPX3_9GAMM</name>
<dbReference type="EMBL" id="MVKX01000013">
    <property type="protein sequence ID" value="OOV79662.1"/>
    <property type="molecule type" value="Genomic_DNA"/>
</dbReference>
<gene>
    <name evidence="1" type="ORF">B1202_16050</name>
</gene>
<dbReference type="RefSeq" id="WP_078191598.1">
    <property type="nucleotide sequence ID" value="NZ_JAMCOZ010000011.1"/>
</dbReference>
<accession>A0A1T1GPX3</accession>
<dbReference type="AlphaFoldDB" id="A0A1T1GPX3"/>
<organism evidence="1 2">
    <name type="scientific">Acinetobacter amyesii</name>
    <dbReference type="NCBI Taxonomy" id="2942470"/>
    <lineage>
        <taxon>Bacteria</taxon>
        <taxon>Pseudomonadati</taxon>
        <taxon>Pseudomonadota</taxon>
        <taxon>Gammaproteobacteria</taxon>
        <taxon>Moraxellales</taxon>
        <taxon>Moraxellaceae</taxon>
        <taxon>Acinetobacter</taxon>
    </lineage>
</organism>
<proteinExistence type="predicted"/>
<reference evidence="1 2" key="1">
    <citation type="submission" date="2017-02" db="EMBL/GenBank/DDBJ databases">
        <title>Acinetobacter sp. ANC 4945, whole genome shotgun sequencing project.</title>
        <authorList>
            <person name="Radolfova-Krizova L."/>
            <person name="Al Atrouni A."/>
            <person name="Nemec A."/>
        </authorList>
    </citation>
    <scope>NUCLEOTIDE SEQUENCE [LARGE SCALE GENOMIC DNA]</scope>
    <source>
        <strain evidence="1 2">ANC 4945</strain>
    </source>
</reference>
<comment type="caution">
    <text evidence="1">The sequence shown here is derived from an EMBL/GenBank/DDBJ whole genome shotgun (WGS) entry which is preliminary data.</text>
</comment>
<dbReference type="Proteomes" id="UP000191160">
    <property type="component" value="Unassembled WGS sequence"/>
</dbReference>